<dbReference type="EMBL" id="JAGTJQ010000011">
    <property type="protein sequence ID" value="KAH7018420.1"/>
    <property type="molecule type" value="Genomic_DNA"/>
</dbReference>
<dbReference type="GeneID" id="70185093"/>
<dbReference type="GO" id="GO:0015031">
    <property type="term" value="P:protein transport"/>
    <property type="evidence" value="ECO:0007669"/>
    <property type="project" value="UniProtKB-KW"/>
</dbReference>
<keyword evidence="6" id="KW-0472">Membrane</keyword>
<dbReference type="PANTHER" id="PTHR12289:SF41">
    <property type="entry name" value="FAILED AXON CONNECTIONS-RELATED"/>
    <property type="match status" value="1"/>
</dbReference>
<dbReference type="RefSeq" id="XP_046006687.1">
    <property type="nucleotide sequence ID" value="XM_046155547.1"/>
</dbReference>
<evidence type="ECO:0000313" key="9">
    <source>
        <dbReference type="EMBL" id="KAH7018420.1"/>
    </source>
</evidence>
<keyword evidence="4" id="KW-0653">Protein transport</keyword>
<comment type="caution">
    <text evidence="9">The sequence shown here is derived from an EMBL/GenBank/DDBJ whole genome shotgun (WGS) entry which is preliminary data.</text>
</comment>
<sequence length="489" mass="51467">MVLALHIWGPAYGEASIDPDCLAAAELFRHVLPRDAWVLVASNDAAPESHHTLPALVDDEGTWTSGYTNIVQYLANHGLSSIDSDLTPLQTADAAACTAYLSTRGSALLALALYVSHSAWVGMTRPAYSQLLPFPLTWTIPPSIRTAAIEKVEHLGLGHLAASVDDLDDPSLSSGSGATTTPTGFLQLPARFGPSKTLQPEQTAAIRLQSLADDFFGVVQDYGAGGGGRAGGNKFLFDRDEPSSTDFLIFAYLKLMRVQTPQPFLRNALQKSFPGLWSFSDPPHLGQFSKQQPVSPPEESAATAQDSPSSLPPFPWQEPRPRGLAAILGRFADTAIGHIPSVGPGWTRFRYMQQSSQDPASALQAAFTIGATGTAAVAVGALALFIRNLAPLGAAVHSFDASTYPVPASEQQDAVDGGEGAKGGFHRFGSDLGAMLNHLPDFGPTGKVIPSMAAGTTDKVYDNAVVEVDVDVEPVPLLSARAGSVGVGM</sequence>
<evidence type="ECO:0000256" key="7">
    <source>
        <dbReference type="SAM" id="MobiDB-lite"/>
    </source>
</evidence>
<organism evidence="9 10">
    <name type="scientific">Microdochium trichocladiopsis</name>
    <dbReference type="NCBI Taxonomy" id="1682393"/>
    <lineage>
        <taxon>Eukaryota</taxon>
        <taxon>Fungi</taxon>
        <taxon>Dikarya</taxon>
        <taxon>Ascomycota</taxon>
        <taxon>Pezizomycotina</taxon>
        <taxon>Sordariomycetes</taxon>
        <taxon>Xylariomycetidae</taxon>
        <taxon>Xylariales</taxon>
        <taxon>Microdochiaceae</taxon>
        <taxon>Microdochium</taxon>
    </lineage>
</organism>
<proteinExistence type="predicted"/>
<feature type="domain" description="Mitochondrial outer membrane transport complex Sam37/metaxin N-terminal" evidence="8">
    <location>
        <begin position="21"/>
        <end position="145"/>
    </location>
</feature>
<evidence type="ECO:0000256" key="2">
    <source>
        <dbReference type="ARBA" id="ARBA00022448"/>
    </source>
</evidence>
<name>A0A9P9BJT6_9PEZI</name>
<dbReference type="Proteomes" id="UP000756346">
    <property type="component" value="Unassembled WGS sequence"/>
</dbReference>
<dbReference type="Pfam" id="PF10568">
    <property type="entry name" value="Tom37"/>
    <property type="match status" value="1"/>
</dbReference>
<gene>
    <name evidence="9" type="ORF">B0I36DRAFT_335943</name>
</gene>
<evidence type="ECO:0000313" key="10">
    <source>
        <dbReference type="Proteomes" id="UP000756346"/>
    </source>
</evidence>
<dbReference type="GO" id="GO:0007005">
    <property type="term" value="P:mitochondrion organization"/>
    <property type="evidence" value="ECO:0007669"/>
    <property type="project" value="TreeGrafter"/>
</dbReference>
<protein>
    <submittedName>
        <fullName evidence="9">Tom37 C-terminal domain-containing protein</fullName>
    </submittedName>
</protein>
<evidence type="ECO:0000259" key="8">
    <source>
        <dbReference type="Pfam" id="PF10568"/>
    </source>
</evidence>
<evidence type="ECO:0000256" key="5">
    <source>
        <dbReference type="ARBA" id="ARBA00023128"/>
    </source>
</evidence>
<evidence type="ECO:0000256" key="4">
    <source>
        <dbReference type="ARBA" id="ARBA00022927"/>
    </source>
</evidence>
<evidence type="ECO:0000256" key="6">
    <source>
        <dbReference type="ARBA" id="ARBA00023136"/>
    </source>
</evidence>
<comment type="subcellular location">
    <subcellularLocation>
        <location evidence="1">Mitochondrion outer membrane</location>
    </subcellularLocation>
</comment>
<evidence type="ECO:0000256" key="1">
    <source>
        <dbReference type="ARBA" id="ARBA00004294"/>
    </source>
</evidence>
<dbReference type="PANTHER" id="PTHR12289">
    <property type="entry name" value="METAXIN RELATED"/>
    <property type="match status" value="1"/>
</dbReference>
<dbReference type="AlphaFoldDB" id="A0A9P9BJT6"/>
<dbReference type="InterPro" id="IPR019564">
    <property type="entry name" value="Sam37/metaxin_N"/>
</dbReference>
<accession>A0A9P9BJT6</accession>
<keyword evidence="3" id="KW-1000">Mitochondrion outer membrane</keyword>
<dbReference type="InterPro" id="IPR050931">
    <property type="entry name" value="Mito_Protein_Transport_Metaxin"/>
</dbReference>
<feature type="region of interest" description="Disordered" evidence="7">
    <location>
        <begin position="286"/>
        <end position="316"/>
    </location>
</feature>
<reference evidence="9" key="1">
    <citation type="journal article" date="2021" name="Nat. Commun.">
        <title>Genetic determinants of endophytism in the Arabidopsis root mycobiome.</title>
        <authorList>
            <person name="Mesny F."/>
            <person name="Miyauchi S."/>
            <person name="Thiergart T."/>
            <person name="Pickel B."/>
            <person name="Atanasova L."/>
            <person name="Karlsson M."/>
            <person name="Huettel B."/>
            <person name="Barry K.W."/>
            <person name="Haridas S."/>
            <person name="Chen C."/>
            <person name="Bauer D."/>
            <person name="Andreopoulos W."/>
            <person name="Pangilinan J."/>
            <person name="LaButti K."/>
            <person name="Riley R."/>
            <person name="Lipzen A."/>
            <person name="Clum A."/>
            <person name="Drula E."/>
            <person name="Henrissat B."/>
            <person name="Kohler A."/>
            <person name="Grigoriev I.V."/>
            <person name="Martin F.M."/>
            <person name="Hacquard S."/>
        </authorList>
    </citation>
    <scope>NUCLEOTIDE SEQUENCE</scope>
    <source>
        <strain evidence="9">MPI-CAGE-CH-0230</strain>
    </source>
</reference>
<keyword evidence="5" id="KW-0496">Mitochondrion</keyword>
<dbReference type="GO" id="GO:0001401">
    <property type="term" value="C:SAM complex"/>
    <property type="evidence" value="ECO:0007669"/>
    <property type="project" value="InterPro"/>
</dbReference>
<evidence type="ECO:0000256" key="3">
    <source>
        <dbReference type="ARBA" id="ARBA00022787"/>
    </source>
</evidence>
<keyword evidence="2" id="KW-0813">Transport</keyword>
<keyword evidence="10" id="KW-1185">Reference proteome</keyword>
<dbReference type="OrthoDB" id="5835136at2759"/>